<dbReference type="SUPFAM" id="SSF117457">
    <property type="entry name" value="FumA C-terminal domain-like"/>
    <property type="match status" value="1"/>
</dbReference>
<comment type="caution">
    <text evidence="4">The sequence shown here is derived from an EMBL/GenBank/DDBJ whole genome shotgun (WGS) entry which is preliminary data.</text>
</comment>
<dbReference type="Pfam" id="PF05683">
    <property type="entry name" value="Fumerase_C"/>
    <property type="match status" value="1"/>
</dbReference>
<reference evidence="4" key="2">
    <citation type="submission" date="2021-04" db="EMBL/GenBank/DDBJ databases">
        <authorList>
            <person name="Gilroy R."/>
        </authorList>
    </citation>
    <scope>NUCLEOTIDE SEQUENCE</scope>
    <source>
        <strain evidence="4">Gambia11-129</strain>
    </source>
</reference>
<dbReference type="Proteomes" id="UP000823936">
    <property type="component" value="Unassembled WGS sequence"/>
</dbReference>
<comment type="similarity">
    <text evidence="1">Belongs to the class-I fumarase family.</text>
</comment>
<evidence type="ECO:0000259" key="3">
    <source>
        <dbReference type="Pfam" id="PF05683"/>
    </source>
</evidence>
<evidence type="ECO:0000256" key="1">
    <source>
        <dbReference type="ARBA" id="ARBA00008876"/>
    </source>
</evidence>
<evidence type="ECO:0000313" key="5">
    <source>
        <dbReference type="Proteomes" id="UP000823936"/>
    </source>
</evidence>
<accession>A0A9D1PTD7</accession>
<dbReference type="GO" id="GO:0016836">
    <property type="term" value="F:hydro-lyase activity"/>
    <property type="evidence" value="ECO:0007669"/>
    <property type="project" value="InterPro"/>
</dbReference>
<organism evidence="4 5">
    <name type="scientific">Candidatus Ornithospirochaeta avicola</name>
    <dbReference type="NCBI Taxonomy" id="2840896"/>
    <lineage>
        <taxon>Bacteria</taxon>
        <taxon>Pseudomonadati</taxon>
        <taxon>Spirochaetota</taxon>
        <taxon>Spirochaetia</taxon>
        <taxon>Spirochaetales</taxon>
        <taxon>Spirochaetaceae</taxon>
        <taxon>Spirochaetaceae incertae sedis</taxon>
        <taxon>Candidatus Ornithospirochaeta</taxon>
    </lineage>
</organism>
<feature type="domain" description="Fe-S hydro-lyase tartrate dehydratase beta-type catalytic" evidence="3">
    <location>
        <begin position="10"/>
        <end position="169"/>
    </location>
</feature>
<dbReference type="PANTHER" id="PTHR43351">
    <property type="entry name" value="L(+)-TARTRATE DEHYDRATASE SUBUNIT BETA"/>
    <property type="match status" value="1"/>
</dbReference>
<protein>
    <submittedName>
        <fullName evidence="4">Fumarate hydratase C-terminal domain-containing protein</fullName>
    </submittedName>
</protein>
<dbReference type="EMBL" id="DXHU01000006">
    <property type="protein sequence ID" value="HIV98544.1"/>
    <property type="molecule type" value="Genomic_DNA"/>
</dbReference>
<dbReference type="PANTHER" id="PTHR43351:SF2">
    <property type="entry name" value="L(+)-TARTRATE DEHYDRATASE SUBUNIT BETA-RELATED"/>
    <property type="match status" value="1"/>
</dbReference>
<gene>
    <name evidence="4" type="ORF">IAB12_02040</name>
</gene>
<evidence type="ECO:0000256" key="2">
    <source>
        <dbReference type="ARBA" id="ARBA00023239"/>
    </source>
</evidence>
<dbReference type="Gene3D" id="3.20.130.10">
    <property type="entry name" value="Fe-S hydro-lyase, tartrate dehydratase beta-type, catalytic domain"/>
    <property type="match status" value="1"/>
</dbReference>
<dbReference type="InterPro" id="IPR036660">
    <property type="entry name" value="Fe-S_hydroAse_TtdB_cat_sf"/>
</dbReference>
<sequence>MNKVRLTLPISDEKDLLSIKKGDEVIISGKLFVARDAAHKRIFDSCNSLKLDFLGSGIYYMGPSEKKEGDVIGSAGPTTSQRMDKYTPYMLSLGARVLVGKGPRSNEVKNALKEHKSVYLQAFGGCGALYSSVIRSAEPIAYTDLLSEALLSIEVEDMVTICIIDSNGEVF</sequence>
<proteinExistence type="inferred from homology"/>
<dbReference type="InterPro" id="IPR004647">
    <property type="entry name" value="Fe-S_hydro-lyase_TtdB-typ_cat"/>
</dbReference>
<name>A0A9D1PTD7_9SPIO</name>
<dbReference type="AlphaFoldDB" id="A0A9D1PTD7"/>
<evidence type="ECO:0000313" key="4">
    <source>
        <dbReference type="EMBL" id="HIV98544.1"/>
    </source>
</evidence>
<reference evidence="4" key="1">
    <citation type="journal article" date="2021" name="PeerJ">
        <title>Extensive microbial diversity within the chicken gut microbiome revealed by metagenomics and culture.</title>
        <authorList>
            <person name="Gilroy R."/>
            <person name="Ravi A."/>
            <person name="Getino M."/>
            <person name="Pursley I."/>
            <person name="Horton D.L."/>
            <person name="Alikhan N.F."/>
            <person name="Baker D."/>
            <person name="Gharbi K."/>
            <person name="Hall N."/>
            <person name="Watson M."/>
            <person name="Adriaenssens E.M."/>
            <person name="Foster-Nyarko E."/>
            <person name="Jarju S."/>
            <person name="Secka A."/>
            <person name="Antonio M."/>
            <person name="Oren A."/>
            <person name="Chaudhuri R.R."/>
            <person name="La Ragione R."/>
            <person name="Hildebrand F."/>
            <person name="Pallen M.J."/>
        </authorList>
    </citation>
    <scope>NUCLEOTIDE SEQUENCE</scope>
    <source>
        <strain evidence="4">Gambia11-129</strain>
    </source>
</reference>
<keyword evidence="2" id="KW-0456">Lyase</keyword>